<proteinExistence type="predicted"/>
<keyword evidence="2" id="KW-1185">Reference proteome</keyword>
<dbReference type="EMBL" id="AP025314">
    <property type="protein sequence ID" value="BDD08564.1"/>
    <property type="molecule type" value="Genomic_DNA"/>
</dbReference>
<dbReference type="RefSeq" id="WP_338393816.1">
    <property type="nucleotide sequence ID" value="NZ_AP025314.1"/>
</dbReference>
<sequence length="80" mass="9285">MASHKIYYERYGKIKTAKIRADTPQKATLQFYVSPEFEGCAYICNESISGPEKARKLARMYREKIESRPKEPQLNVFAHA</sequence>
<organism evidence="1 2">
    <name type="scientific">Fulvitalea axinellae</name>
    <dbReference type="NCBI Taxonomy" id="1182444"/>
    <lineage>
        <taxon>Bacteria</taxon>
        <taxon>Pseudomonadati</taxon>
        <taxon>Bacteroidota</taxon>
        <taxon>Cytophagia</taxon>
        <taxon>Cytophagales</taxon>
        <taxon>Persicobacteraceae</taxon>
        <taxon>Fulvitalea</taxon>
    </lineage>
</organism>
<name>A0AAU9C974_9BACT</name>
<evidence type="ECO:0000313" key="1">
    <source>
        <dbReference type="EMBL" id="BDD08564.1"/>
    </source>
</evidence>
<dbReference type="AlphaFoldDB" id="A0AAU9C974"/>
<dbReference type="Proteomes" id="UP001348817">
    <property type="component" value="Chromosome"/>
</dbReference>
<accession>A0AAU9C974</accession>
<reference evidence="1 2" key="1">
    <citation type="submission" date="2021-12" db="EMBL/GenBank/DDBJ databases">
        <title>Genome sequencing of bacteria with rrn-lacking chromosome and rrn-plasmid.</title>
        <authorList>
            <person name="Anda M."/>
            <person name="Iwasaki W."/>
        </authorList>
    </citation>
    <scope>NUCLEOTIDE SEQUENCE [LARGE SCALE GENOMIC DNA]</scope>
    <source>
        <strain evidence="1 2">DSM 100852</strain>
    </source>
</reference>
<dbReference type="KEGG" id="fax:FUAX_09960"/>
<gene>
    <name evidence="1" type="ORF">FUAX_09960</name>
</gene>
<evidence type="ECO:0000313" key="2">
    <source>
        <dbReference type="Proteomes" id="UP001348817"/>
    </source>
</evidence>
<protein>
    <submittedName>
        <fullName evidence="1">Uncharacterized protein</fullName>
    </submittedName>
</protein>